<evidence type="ECO:0000256" key="2">
    <source>
        <dbReference type="SAM" id="Phobius"/>
    </source>
</evidence>
<protein>
    <submittedName>
        <fullName evidence="4">Prepilin peptidase</fullName>
    </submittedName>
</protein>
<name>A0A428MXF9_9BACI</name>
<dbReference type="InterPro" id="IPR000045">
    <property type="entry name" value="Prepilin_IV_endopep_pep"/>
</dbReference>
<feature type="transmembrane region" description="Helical" evidence="2">
    <location>
        <begin position="86"/>
        <end position="112"/>
    </location>
</feature>
<feature type="transmembrane region" description="Helical" evidence="2">
    <location>
        <begin position="25"/>
        <end position="42"/>
    </location>
</feature>
<accession>A0A428MXF9</accession>
<dbReference type="OrthoDB" id="5508079at2"/>
<dbReference type="PANTHER" id="PTHR30487:SF0">
    <property type="entry name" value="PREPILIN LEADER PEPTIDASE_N-METHYLTRANSFERASE-RELATED"/>
    <property type="match status" value="1"/>
</dbReference>
<feature type="transmembrane region" description="Helical" evidence="2">
    <location>
        <begin position="54"/>
        <end position="74"/>
    </location>
</feature>
<dbReference type="EMBL" id="RBVX01000031">
    <property type="protein sequence ID" value="RSL30830.1"/>
    <property type="molecule type" value="Genomic_DNA"/>
</dbReference>
<comment type="caution">
    <text evidence="4">The sequence shown here is derived from an EMBL/GenBank/DDBJ whole genome shotgun (WGS) entry which is preliminary data.</text>
</comment>
<keyword evidence="2" id="KW-1133">Transmembrane helix</keyword>
<feature type="domain" description="Prepilin type IV endopeptidase peptidase" evidence="3">
    <location>
        <begin position="5"/>
        <end position="106"/>
    </location>
</feature>
<evidence type="ECO:0000259" key="3">
    <source>
        <dbReference type="Pfam" id="PF01478"/>
    </source>
</evidence>
<sequence length="168" mass="18689">MSIFVAILSLITAVLYDLKSRRIPNWLTFGLMIVGLSISVIAHGTSVLLEHTLAMLAAFLSFFIIYLCNGIGAGDVKLVTGLSALLGLPFIMVGIPLILIFGGIYSATILIWHRGLRYIGRDIINGFFASLWNKRMHQYMKYVKKNGIFIPYSIVIFIGSGVTLWIIY</sequence>
<dbReference type="GO" id="GO:0005886">
    <property type="term" value="C:plasma membrane"/>
    <property type="evidence" value="ECO:0007669"/>
    <property type="project" value="TreeGrafter"/>
</dbReference>
<proteinExistence type="inferred from homology"/>
<keyword evidence="5" id="KW-1185">Reference proteome</keyword>
<feature type="transmembrane region" description="Helical" evidence="2">
    <location>
        <begin position="148"/>
        <end position="167"/>
    </location>
</feature>
<dbReference type="Gene3D" id="1.20.120.1220">
    <property type="match status" value="1"/>
</dbReference>
<organism evidence="4 5">
    <name type="scientific">Salibacterium salarium</name>
    <dbReference type="NCBI Taxonomy" id="284579"/>
    <lineage>
        <taxon>Bacteria</taxon>
        <taxon>Bacillati</taxon>
        <taxon>Bacillota</taxon>
        <taxon>Bacilli</taxon>
        <taxon>Bacillales</taxon>
        <taxon>Bacillaceae</taxon>
    </lineage>
</organism>
<gene>
    <name evidence="4" type="ORF">D7Z54_23855</name>
</gene>
<evidence type="ECO:0000256" key="1">
    <source>
        <dbReference type="ARBA" id="ARBA00005801"/>
    </source>
</evidence>
<dbReference type="GO" id="GO:0006465">
    <property type="term" value="P:signal peptide processing"/>
    <property type="evidence" value="ECO:0007669"/>
    <property type="project" value="TreeGrafter"/>
</dbReference>
<dbReference type="Proteomes" id="UP000275076">
    <property type="component" value="Unassembled WGS sequence"/>
</dbReference>
<dbReference type="GO" id="GO:0004190">
    <property type="term" value="F:aspartic-type endopeptidase activity"/>
    <property type="evidence" value="ECO:0007669"/>
    <property type="project" value="InterPro"/>
</dbReference>
<keyword evidence="2" id="KW-0812">Transmembrane</keyword>
<dbReference type="InterPro" id="IPR050882">
    <property type="entry name" value="Prepilin_peptidase/N-MTase"/>
</dbReference>
<keyword evidence="2" id="KW-0472">Membrane</keyword>
<dbReference type="RefSeq" id="WP_125559797.1">
    <property type="nucleotide sequence ID" value="NZ_RBVX01000031.1"/>
</dbReference>
<dbReference type="PANTHER" id="PTHR30487">
    <property type="entry name" value="TYPE 4 PREPILIN-LIKE PROTEINS LEADER PEPTIDE-PROCESSING ENZYME"/>
    <property type="match status" value="1"/>
</dbReference>
<comment type="similarity">
    <text evidence="1">Belongs to the peptidase A24 family.</text>
</comment>
<reference evidence="4 5" key="1">
    <citation type="submission" date="2018-10" db="EMBL/GenBank/DDBJ databases">
        <title>Draft genome sequence of Bacillus salarius IM0101, isolated from a hypersaline soil in Inner Mongolia, China.</title>
        <authorList>
            <person name="Yamprayoonswat W."/>
            <person name="Boonvisut S."/>
            <person name="Jumpathong W."/>
            <person name="Sittihan S."/>
            <person name="Ruangsuj P."/>
            <person name="Wanthongcharoen S."/>
            <person name="Thongpramul N."/>
            <person name="Pimmason S."/>
            <person name="Yu B."/>
            <person name="Yasawong M."/>
        </authorList>
    </citation>
    <scope>NUCLEOTIDE SEQUENCE [LARGE SCALE GENOMIC DNA]</scope>
    <source>
        <strain evidence="4 5">IM0101</strain>
    </source>
</reference>
<dbReference type="AlphaFoldDB" id="A0A428MXF9"/>
<dbReference type="Pfam" id="PF01478">
    <property type="entry name" value="Peptidase_A24"/>
    <property type="match status" value="1"/>
</dbReference>
<evidence type="ECO:0000313" key="4">
    <source>
        <dbReference type="EMBL" id="RSL30830.1"/>
    </source>
</evidence>
<evidence type="ECO:0000313" key="5">
    <source>
        <dbReference type="Proteomes" id="UP000275076"/>
    </source>
</evidence>